<accession>A0AA39IR62</accession>
<evidence type="ECO:0000313" key="2">
    <source>
        <dbReference type="EMBL" id="KAK0427674.1"/>
    </source>
</evidence>
<evidence type="ECO:0000313" key="3">
    <source>
        <dbReference type="Proteomes" id="UP001175271"/>
    </source>
</evidence>
<dbReference type="EMBL" id="JAUCMV010000001">
    <property type="protein sequence ID" value="KAK0427674.1"/>
    <property type="molecule type" value="Genomic_DNA"/>
</dbReference>
<dbReference type="AlphaFoldDB" id="A0AA39IR62"/>
<organism evidence="2 3">
    <name type="scientific">Steinernema hermaphroditum</name>
    <dbReference type="NCBI Taxonomy" id="289476"/>
    <lineage>
        <taxon>Eukaryota</taxon>
        <taxon>Metazoa</taxon>
        <taxon>Ecdysozoa</taxon>
        <taxon>Nematoda</taxon>
        <taxon>Chromadorea</taxon>
        <taxon>Rhabditida</taxon>
        <taxon>Tylenchina</taxon>
        <taxon>Panagrolaimomorpha</taxon>
        <taxon>Strongyloidoidea</taxon>
        <taxon>Steinernematidae</taxon>
        <taxon>Steinernema</taxon>
    </lineage>
</organism>
<evidence type="ECO:0000256" key="1">
    <source>
        <dbReference type="SAM" id="MobiDB-lite"/>
    </source>
</evidence>
<reference evidence="2" key="1">
    <citation type="submission" date="2023-06" db="EMBL/GenBank/DDBJ databases">
        <title>Genomic analysis of the entomopathogenic nematode Steinernema hermaphroditum.</title>
        <authorList>
            <person name="Schwarz E.M."/>
            <person name="Heppert J.K."/>
            <person name="Baniya A."/>
            <person name="Schwartz H.T."/>
            <person name="Tan C.-H."/>
            <person name="Antoshechkin I."/>
            <person name="Sternberg P.W."/>
            <person name="Goodrich-Blair H."/>
            <person name="Dillman A.R."/>
        </authorList>
    </citation>
    <scope>NUCLEOTIDE SEQUENCE</scope>
    <source>
        <strain evidence="2">PS9179</strain>
        <tissue evidence="2">Whole animal</tissue>
    </source>
</reference>
<feature type="compositionally biased region" description="Basic residues" evidence="1">
    <location>
        <begin position="105"/>
        <end position="115"/>
    </location>
</feature>
<feature type="region of interest" description="Disordered" evidence="1">
    <location>
        <begin position="76"/>
        <end position="115"/>
    </location>
</feature>
<name>A0AA39IR62_9BILA</name>
<proteinExistence type="predicted"/>
<protein>
    <submittedName>
        <fullName evidence="2">Uncharacterized protein</fullName>
    </submittedName>
</protein>
<dbReference type="Proteomes" id="UP001175271">
    <property type="component" value="Unassembled WGS sequence"/>
</dbReference>
<gene>
    <name evidence="2" type="ORF">QR680_010359</name>
</gene>
<keyword evidence="3" id="KW-1185">Reference proteome</keyword>
<comment type="caution">
    <text evidence="2">The sequence shown here is derived from an EMBL/GenBank/DDBJ whole genome shotgun (WGS) entry which is preliminary data.</text>
</comment>
<sequence length="115" mass="13120">MSRSRDYQLDLNKLLGDARSIMEQIQANRDRQAANLKESKGVTTPRFCKPDRVKKFDPDLEETFARLKRSAHWRIDSGIPVDEAATREPVGGYPSTDGEPDLKKPRVVKNPKKKL</sequence>